<sequence>LTAAADRFENQLNLRNLREQDLRLGEVSEDITSSLFGLPEQIAGTTRESLLTESQRGQLLQSKAQPLQESLAQISSARARLSPRLSAAEQQLGLRLGLQQAELDRERQADVRRLTEAQLGANPADFVAFELFKRSLQEQGFTPTTGEARSDIEIQDLFQTALDLEGEGVSVGTGQFGVDIPSTGAISRSQLRGFSPTDVGILSSFLRGGVDIDEGPETQLAGINPEDFFTELEEGFVPTLPQQRTQFRF</sequence>
<organism evidence="1">
    <name type="scientific">marine sediment metagenome</name>
    <dbReference type="NCBI Taxonomy" id="412755"/>
    <lineage>
        <taxon>unclassified sequences</taxon>
        <taxon>metagenomes</taxon>
        <taxon>ecological metagenomes</taxon>
    </lineage>
</organism>
<dbReference type="AlphaFoldDB" id="A0A0F9B331"/>
<comment type="caution">
    <text evidence="1">The sequence shown here is derived from an EMBL/GenBank/DDBJ whole genome shotgun (WGS) entry which is preliminary data.</text>
</comment>
<protein>
    <submittedName>
        <fullName evidence="1">Uncharacterized protein</fullName>
    </submittedName>
</protein>
<gene>
    <name evidence="1" type="ORF">LCGC14_2777390</name>
</gene>
<accession>A0A0F9B331</accession>
<dbReference type="EMBL" id="LAZR01051496">
    <property type="protein sequence ID" value="KKK85029.1"/>
    <property type="molecule type" value="Genomic_DNA"/>
</dbReference>
<evidence type="ECO:0000313" key="1">
    <source>
        <dbReference type="EMBL" id="KKK85029.1"/>
    </source>
</evidence>
<name>A0A0F9B331_9ZZZZ</name>
<reference evidence="1" key="1">
    <citation type="journal article" date="2015" name="Nature">
        <title>Complex archaea that bridge the gap between prokaryotes and eukaryotes.</title>
        <authorList>
            <person name="Spang A."/>
            <person name="Saw J.H."/>
            <person name="Jorgensen S.L."/>
            <person name="Zaremba-Niedzwiedzka K."/>
            <person name="Martijn J."/>
            <person name="Lind A.E."/>
            <person name="van Eijk R."/>
            <person name="Schleper C."/>
            <person name="Guy L."/>
            <person name="Ettema T.J."/>
        </authorList>
    </citation>
    <scope>NUCLEOTIDE SEQUENCE</scope>
</reference>
<proteinExistence type="predicted"/>
<feature type="non-terminal residue" evidence="1">
    <location>
        <position position="1"/>
    </location>
</feature>